<evidence type="ECO:0000259" key="2">
    <source>
        <dbReference type="Pfam" id="PF20906"/>
    </source>
</evidence>
<reference evidence="3 4" key="1">
    <citation type="submission" date="2014-09" db="EMBL/GenBank/DDBJ databases">
        <authorList>
            <person name="Urmite Genomes Urmite Genomes"/>
        </authorList>
    </citation>
    <scope>NUCLEOTIDE SEQUENCE [LARGE SCALE GENOMIC DNA]</scope>
    <source>
        <strain evidence="3 4">ES2</strain>
    </source>
</reference>
<evidence type="ECO:0000259" key="1">
    <source>
        <dbReference type="Pfam" id="PF06032"/>
    </source>
</evidence>
<accession>A0A098EJS4</accession>
<dbReference type="RefSeq" id="WP_052650788.1">
    <property type="nucleotide sequence ID" value="NZ_CCXS01000001.1"/>
</dbReference>
<dbReference type="OrthoDB" id="7441206at2"/>
<name>A0A098EJS4_9BACL</name>
<dbReference type="STRING" id="1499687.BN1080_00975"/>
<gene>
    <name evidence="3" type="ORF">BN1080_00975</name>
</gene>
<keyword evidence="4" id="KW-1185">Reference proteome</keyword>
<sequence length="349" mass="37070">MATKILTIEDAVNAVYGGCILGGGGGGWIKDGLEKAELIFESGSPHLVSVEELNDDDFIACVSLVGAPSAKEQFVSAEQMVDTVLRMQKEFPKPLKALMTNENGAATTINGWLQAAMTGLPFLDAPCNGRAHPTGSMGSLNLSELEGYESIQTFSGGAGAKKVEGVVTASLDLSSSAIRSLSVQAGGMVGVCRNPVDVAYIKENAAIGGITQAIELGAAFLGAPEGPERIETAASYLKGRIIHSGKVSKFELKAINGFDVGFVQIDDLELTFWNEYMTVEMNGERRGTFPDLIMTFNADTGMPIVSAEIEDNMNIAVISVPKENLKLSSTMFNLKLLKAIEPIVEKKII</sequence>
<feature type="domain" description="S-Me-THD-like C-terminal" evidence="2">
    <location>
        <begin position="176"/>
        <end position="324"/>
    </location>
</feature>
<dbReference type="SUPFAM" id="SSF160991">
    <property type="entry name" value="CV3147-like"/>
    <property type="match status" value="1"/>
</dbReference>
<dbReference type="Proteomes" id="UP000043699">
    <property type="component" value="Unassembled WGS sequence"/>
</dbReference>
<proteinExistence type="predicted"/>
<dbReference type="EMBL" id="CCXS01000001">
    <property type="protein sequence ID" value="CEG22055.1"/>
    <property type="molecule type" value="Genomic_DNA"/>
</dbReference>
<dbReference type="Gene3D" id="2.40.390.10">
    <property type="entry name" value="CV3147-like"/>
    <property type="match status" value="1"/>
</dbReference>
<evidence type="ECO:0000313" key="4">
    <source>
        <dbReference type="Proteomes" id="UP000043699"/>
    </source>
</evidence>
<protein>
    <recommendedName>
        <fullName evidence="5">DUF917 family protein</fullName>
    </recommendedName>
</protein>
<dbReference type="Gene3D" id="3.40.1610.10">
    <property type="entry name" value="CV3147-like domain"/>
    <property type="match status" value="1"/>
</dbReference>
<dbReference type="InterPro" id="IPR048350">
    <property type="entry name" value="S-Me-THD-like_C"/>
</dbReference>
<dbReference type="InterPro" id="IPR010318">
    <property type="entry name" value="S-Me-THD_N"/>
</dbReference>
<dbReference type="InterPro" id="IPR027479">
    <property type="entry name" value="S-Me-THD_N_sf"/>
</dbReference>
<evidence type="ECO:0000313" key="3">
    <source>
        <dbReference type="EMBL" id="CEG22055.1"/>
    </source>
</evidence>
<feature type="domain" description="S-Me-THD N-terminal" evidence="1">
    <location>
        <begin position="15"/>
        <end position="144"/>
    </location>
</feature>
<evidence type="ECO:0008006" key="5">
    <source>
        <dbReference type="Google" id="ProtNLM"/>
    </source>
</evidence>
<dbReference type="InterPro" id="IPR024071">
    <property type="entry name" value="S-Me-THD_C_sf"/>
</dbReference>
<dbReference type="Pfam" id="PF20906">
    <property type="entry name" value="S-Me-THD_C"/>
    <property type="match status" value="1"/>
</dbReference>
<organism evidence="3 4">
    <name type="scientific">Planococcus massiliensis</name>
    <dbReference type="NCBI Taxonomy" id="1499687"/>
    <lineage>
        <taxon>Bacteria</taxon>
        <taxon>Bacillati</taxon>
        <taxon>Bacillota</taxon>
        <taxon>Bacilli</taxon>
        <taxon>Bacillales</taxon>
        <taxon>Caryophanaceae</taxon>
        <taxon>Planococcus</taxon>
    </lineage>
</organism>
<dbReference type="Pfam" id="PF06032">
    <property type="entry name" value="S-Me-THD_N"/>
    <property type="match status" value="1"/>
</dbReference>
<dbReference type="AlphaFoldDB" id="A0A098EJS4"/>